<protein>
    <recommendedName>
        <fullName evidence="3">DUF2125 domain-containing protein</fullName>
    </recommendedName>
</protein>
<dbReference type="AlphaFoldDB" id="A0A143DCL5"/>
<evidence type="ECO:0008006" key="3">
    <source>
        <dbReference type="Google" id="ProtNLM"/>
    </source>
</evidence>
<dbReference type="STRING" id="1549855.AY555_03975"/>
<sequence length="350" mass="37785">MTKRFITITAIVLTCLTGLYAACWFLAASVITRAWNETQSQLPEAGWTLSSIPITLSGFPGIMTIDAGKVEIGHSSGFHVALDQMQVHVRPWALFSPEIRTSGPISIIVPSGEKYHFRAMDSVLAVNITASGTLTGLHHELRHVVLDGGKAVPLIKADLVKLSAHIEPEEKSAQKPALGQISLTLDQLDVQDQNGRSHAAIPEGAAINLELFGILPKSGTWKDRLDGWRQHGGTVEIKRIGLQYKHASANIRGTLALDKRLQPEAAVTAEIHGTRELPGILLGQGILKPSEAAILSMVLTAMSHNKPGNPVIPLTLQDNTLRVGSFKISHIPDIPWSPAINPEAKEATPY</sequence>
<organism evidence="1 2">
    <name type="scientific">Haematospirillum jordaniae</name>
    <dbReference type="NCBI Taxonomy" id="1549855"/>
    <lineage>
        <taxon>Bacteria</taxon>
        <taxon>Pseudomonadati</taxon>
        <taxon>Pseudomonadota</taxon>
        <taxon>Alphaproteobacteria</taxon>
        <taxon>Rhodospirillales</taxon>
        <taxon>Novispirillaceae</taxon>
        <taxon>Haematospirillum</taxon>
    </lineage>
</organism>
<accession>A0A143DCL5</accession>
<evidence type="ECO:0000313" key="1">
    <source>
        <dbReference type="EMBL" id="AMW34481.1"/>
    </source>
</evidence>
<dbReference type="Proteomes" id="UP000076066">
    <property type="component" value="Chromosome"/>
</dbReference>
<dbReference type="RefSeq" id="WP_066133755.1">
    <property type="nucleotide sequence ID" value="NZ_CP014525.1"/>
</dbReference>
<dbReference type="OrthoDB" id="8478166at2"/>
<gene>
    <name evidence="1" type="ORF">AY555_03975</name>
</gene>
<dbReference type="InterPro" id="IPR018666">
    <property type="entry name" value="DUF2125"/>
</dbReference>
<dbReference type="Pfam" id="PF09898">
    <property type="entry name" value="DUF2125"/>
    <property type="match status" value="1"/>
</dbReference>
<name>A0A143DCL5_9PROT</name>
<evidence type="ECO:0000313" key="2">
    <source>
        <dbReference type="Proteomes" id="UP000076066"/>
    </source>
</evidence>
<keyword evidence="2" id="KW-1185">Reference proteome</keyword>
<dbReference type="KEGG" id="hjo:AY555_03975"/>
<reference evidence="1 2" key="1">
    <citation type="submission" date="2016-02" db="EMBL/GenBank/DDBJ databases">
        <title>Complete Genome of H5569, the type strain of the newly described species Haematospirillium jordaniae.</title>
        <authorList>
            <person name="Nicholson A.C."/>
            <person name="Humrighouse B.W."/>
            <person name="Loparov V."/>
            <person name="McQuiston J.R."/>
        </authorList>
    </citation>
    <scope>NUCLEOTIDE SEQUENCE [LARGE SCALE GENOMIC DNA]</scope>
    <source>
        <strain evidence="1 2">H5569</strain>
    </source>
</reference>
<dbReference type="GeneID" id="53316307"/>
<dbReference type="EMBL" id="CP014525">
    <property type="protein sequence ID" value="AMW34481.1"/>
    <property type="molecule type" value="Genomic_DNA"/>
</dbReference>
<proteinExistence type="predicted"/>